<name>A0A2J6RVJ2_HYAVF</name>
<accession>A0A2J6RVJ2</accession>
<evidence type="ECO:0000256" key="1">
    <source>
        <dbReference type="ARBA" id="ARBA00034127"/>
    </source>
</evidence>
<protein>
    <recommendedName>
        <fullName evidence="5">Translation machinery-associated protein 16</fullName>
    </recommendedName>
</protein>
<feature type="region of interest" description="Disordered" evidence="2">
    <location>
        <begin position="1"/>
        <end position="27"/>
    </location>
</feature>
<dbReference type="Pfam" id="PF11176">
    <property type="entry name" value="Tma16"/>
    <property type="match status" value="1"/>
</dbReference>
<proteinExistence type="inferred from homology"/>
<dbReference type="PANTHER" id="PTHR13349">
    <property type="entry name" value="TRANSLATION MACHINERY-ASSOCIATED PROTEIN 16"/>
    <property type="match status" value="1"/>
</dbReference>
<evidence type="ECO:0000256" key="2">
    <source>
        <dbReference type="SAM" id="MobiDB-lite"/>
    </source>
</evidence>
<organism evidence="3 4">
    <name type="scientific">Hyaloscypha variabilis (strain UAMH 11265 / GT02V1 / F)</name>
    <name type="common">Meliniomyces variabilis</name>
    <dbReference type="NCBI Taxonomy" id="1149755"/>
    <lineage>
        <taxon>Eukaryota</taxon>
        <taxon>Fungi</taxon>
        <taxon>Dikarya</taxon>
        <taxon>Ascomycota</taxon>
        <taxon>Pezizomycotina</taxon>
        <taxon>Leotiomycetes</taxon>
        <taxon>Helotiales</taxon>
        <taxon>Hyaloscyphaceae</taxon>
        <taxon>Hyaloscypha</taxon>
        <taxon>Hyaloscypha variabilis</taxon>
    </lineage>
</organism>
<dbReference type="AlphaFoldDB" id="A0A2J6RVJ2"/>
<dbReference type="GO" id="GO:0005634">
    <property type="term" value="C:nucleus"/>
    <property type="evidence" value="ECO:0007669"/>
    <property type="project" value="TreeGrafter"/>
</dbReference>
<dbReference type="Gene3D" id="1.20.1440.170">
    <property type="entry name" value="Translation machinery-associated protein 16-like"/>
    <property type="match status" value="1"/>
</dbReference>
<dbReference type="EMBL" id="KZ613943">
    <property type="protein sequence ID" value="PMD42483.1"/>
    <property type="molecule type" value="Genomic_DNA"/>
</dbReference>
<keyword evidence="4" id="KW-1185">Reference proteome</keyword>
<dbReference type="OrthoDB" id="270284at2759"/>
<dbReference type="PANTHER" id="PTHR13349:SF2">
    <property type="entry name" value="TRANSLATION MACHINERY-ASSOCIATED PROTEIN 16"/>
    <property type="match status" value="1"/>
</dbReference>
<evidence type="ECO:0008006" key="5">
    <source>
        <dbReference type="Google" id="ProtNLM"/>
    </source>
</evidence>
<feature type="compositionally biased region" description="Basic residues" evidence="2">
    <location>
        <begin position="8"/>
        <end position="17"/>
    </location>
</feature>
<dbReference type="InterPro" id="IPR021346">
    <property type="entry name" value="Tma16"/>
</dbReference>
<evidence type="ECO:0000313" key="4">
    <source>
        <dbReference type="Proteomes" id="UP000235786"/>
    </source>
</evidence>
<dbReference type="Proteomes" id="UP000235786">
    <property type="component" value="Unassembled WGS sequence"/>
</dbReference>
<evidence type="ECO:0000313" key="3">
    <source>
        <dbReference type="EMBL" id="PMD42483.1"/>
    </source>
</evidence>
<reference evidence="3 4" key="1">
    <citation type="submission" date="2016-04" db="EMBL/GenBank/DDBJ databases">
        <title>A degradative enzymes factory behind the ericoid mycorrhizal symbiosis.</title>
        <authorList>
            <consortium name="DOE Joint Genome Institute"/>
            <person name="Martino E."/>
            <person name="Morin E."/>
            <person name="Grelet G."/>
            <person name="Kuo A."/>
            <person name="Kohler A."/>
            <person name="Daghino S."/>
            <person name="Barry K."/>
            <person name="Choi C."/>
            <person name="Cichocki N."/>
            <person name="Clum A."/>
            <person name="Copeland A."/>
            <person name="Hainaut M."/>
            <person name="Haridas S."/>
            <person name="Labutti K."/>
            <person name="Lindquist E."/>
            <person name="Lipzen A."/>
            <person name="Khouja H.-R."/>
            <person name="Murat C."/>
            <person name="Ohm R."/>
            <person name="Olson A."/>
            <person name="Spatafora J."/>
            <person name="Veneault-Fourrey C."/>
            <person name="Henrissat B."/>
            <person name="Grigoriev I."/>
            <person name="Martin F."/>
            <person name="Perotto S."/>
        </authorList>
    </citation>
    <scope>NUCLEOTIDE SEQUENCE [LARGE SCALE GENOMIC DNA]</scope>
    <source>
        <strain evidence="3 4">F</strain>
    </source>
</reference>
<dbReference type="STRING" id="1149755.A0A2J6RVJ2"/>
<comment type="similarity">
    <text evidence="1">Belongs to the TMA16 family.</text>
</comment>
<dbReference type="InterPro" id="IPR038356">
    <property type="entry name" value="Tma16_sf"/>
</dbReference>
<sequence>MPKSLEKTRKKIAKKKGNISALHENSRDSQRLRRALMRDDKLVKVASLRRRNDQPLIERAAYFQEAIRKNDGLPLEMETIRPLIDAFVHQNDEEFSKLKKERRAGRPASTREDLLRMKIAADEKERENGFYLPDLTDTDNVVLLNKWEGAWSYLSTLKWVRISSSGQVQQAKFPPKGES</sequence>
<gene>
    <name evidence="3" type="ORF">L207DRAFT_486054</name>
</gene>